<dbReference type="AlphaFoldDB" id="A0A2U2XEJ9"/>
<proteinExistence type="predicted"/>
<protein>
    <submittedName>
        <fullName evidence="2">Uncharacterized protein</fullName>
    </submittedName>
</protein>
<evidence type="ECO:0000256" key="1">
    <source>
        <dbReference type="SAM" id="Coils"/>
    </source>
</evidence>
<dbReference type="EMBL" id="QFRJ01000002">
    <property type="protein sequence ID" value="PWH86229.1"/>
    <property type="molecule type" value="Genomic_DNA"/>
</dbReference>
<evidence type="ECO:0000313" key="3">
    <source>
        <dbReference type="Proteomes" id="UP000245370"/>
    </source>
</evidence>
<feature type="coiled-coil region" evidence="1">
    <location>
        <begin position="426"/>
        <end position="453"/>
    </location>
</feature>
<dbReference type="OrthoDB" id="1465638at2"/>
<keyword evidence="1" id="KW-0175">Coiled coil</keyword>
<organism evidence="2 3">
    <name type="scientific">Brumimicrobium oceani</name>
    <dbReference type="NCBI Taxonomy" id="2100725"/>
    <lineage>
        <taxon>Bacteria</taxon>
        <taxon>Pseudomonadati</taxon>
        <taxon>Bacteroidota</taxon>
        <taxon>Flavobacteriia</taxon>
        <taxon>Flavobacteriales</taxon>
        <taxon>Crocinitomicaceae</taxon>
        <taxon>Brumimicrobium</taxon>
    </lineage>
</organism>
<dbReference type="Proteomes" id="UP000245370">
    <property type="component" value="Unassembled WGS sequence"/>
</dbReference>
<gene>
    <name evidence="2" type="ORF">DIT68_03020</name>
</gene>
<evidence type="ECO:0000313" key="2">
    <source>
        <dbReference type="EMBL" id="PWH86229.1"/>
    </source>
</evidence>
<keyword evidence="3" id="KW-1185">Reference proteome</keyword>
<dbReference type="RefSeq" id="WP_109358347.1">
    <property type="nucleotide sequence ID" value="NZ_QFRJ01000002.1"/>
</dbReference>
<sequence length="745" mass="85867">MKNFRLITLFFVVIGFLVNAQEDYFLSPQSKAYLYHTVRKSPILEQNIGRYIVYQGEEITLPNGDINYDSTEQRIINQPDLLAIYSHEISRSPKGILAELSNKMAIWELNKLLQSRRSNSLVKDGNLSDYERFEDLLMSELPEQAKRMKKEDLVMNKRVEKLTNPTLTFKDKIAILDGFGSWSEEQKKQVIVAYNQAVNKWVGDRTQQIFKQLGGKADYFKNVLTAAGDGSTTSGLFEEREKDERGRWNKGLPKAVGLFPYEPYIGIKPDSKKKKAEVLSMGYTTHNFETPGSGRETNIHLDVWGYNSEKQTTVVIRKNGNYYPLFGASNTRFLSPDSSFGGGVTYYSLIAKVKQDINDLEDKISGKRGIDYQIKFLESKVDGLKLTIDKTEKELNDIRYSTIITNHEKYKTDSKRKKRKKRQEKVVQSYNQLKSIENTIKKLKKEKEDILWSKSILSKKIQKMYDLIGRNWIPFKEVDGYYLFEDSTSFNLFTQEFVFPATEKKETFDVTLLAMPLSHMSKNYDEVMLHINITDAIPLYRSQVQLRINDLFDVDQYELNQASLFEKQDSIAVVEFFEALLDKKKTFKIISRGGGVGMMKNDRVVINYSPEELSNYPGNTVEERLAAKEDSVFKTLRTTEVIIHIDREILMQVNSFTDPVRSNFKPKEEDLLGFMNQNKLSGNQMLSAYRAHSTLKTLKSELNVLAGHYLPRDKATKVIDRLNKAIDKSRITVGATSVKYKTFEE</sequence>
<accession>A0A2U2XEJ9</accession>
<name>A0A2U2XEJ9_9FLAO</name>
<reference evidence="2 3" key="1">
    <citation type="submission" date="2018-05" db="EMBL/GenBank/DDBJ databases">
        <title>Brumimicrobium oceani sp. nov., isolated from coastal sediment.</title>
        <authorList>
            <person name="Kou Y."/>
        </authorList>
    </citation>
    <scope>NUCLEOTIDE SEQUENCE [LARGE SCALE GENOMIC DNA]</scope>
    <source>
        <strain evidence="2 3">C305</strain>
    </source>
</reference>
<comment type="caution">
    <text evidence="2">The sequence shown here is derived from an EMBL/GenBank/DDBJ whole genome shotgun (WGS) entry which is preliminary data.</text>
</comment>
<reference evidence="2 3" key="2">
    <citation type="submission" date="2018-05" db="EMBL/GenBank/DDBJ databases">
        <authorList>
            <person name="Lanie J.A."/>
            <person name="Ng W.-L."/>
            <person name="Kazmierczak K.M."/>
            <person name="Andrzejewski T.M."/>
            <person name="Davidsen T.M."/>
            <person name="Wayne K.J."/>
            <person name="Tettelin H."/>
            <person name="Glass J.I."/>
            <person name="Rusch D."/>
            <person name="Podicherti R."/>
            <person name="Tsui H.-C.T."/>
            <person name="Winkler M.E."/>
        </authorList>
    </citation>
    <scope>NUCLEOTIDE SEQUENCE [LARGE SCALE GENOMIC DNA]</scope>
    <source>
        <strain evidence="2 3">C305</strain>
    </source>
</reference>